<feature type="transmembrane region" description="Helical" evidence="9">
    <location>
        <begin position="530"/>
        <end position="549"/>
    </location>
</feature>
<dbReference type="GO" id="GO:0005886">
    <property type="term" value="C:plasma membrane"/>
    <property type="evidence" value="ECO:0007669"/>
    <property type="project" value="UniProtKB-SubCell"/>
</dbReference>
<keyword evidence="1 9" id="KW-0813">Transport</keyword>
<comment type="subcellular location">
    <subcellularLocation>
        <location evidence="9">Cell membrane</location>
        <topology evidence="9">Multi-pass membrane protein</topology>
    </subcellularLocation>
</comment>
<accession>A0AAW9FHR8</accession>
<keyword evidence="4 9" id="KW-0812">Transmembrane</keyword>
<feature type="transmembrane region" description="Helical" evidence="9">
    <location>
        <begin position="135"/>
        <end position="156"/>
    </location>
</feature>
<feature type="transmembrane region" description="Helical" evidence="9">
    <location>
        <begin position="177"/>
        <end position="198"/>
    </location>
</feature>
<comment type="function">
    <text evidence="9">Part of the high-affinity ATP-driven potassium transport (or Kdp) system, which catalyzes the hydrolysis of ATP coupled with the electrogenic transport of potassium into the cytoplasm. This subunit binds the extracellular potassium ions and delivers the ions to the membrane domain of KdpB through an intramembrane tunnel.</text>
</comment>
<sequence length="569" mass="59425">MTILGWLQISLLFLAVLATAKPLGLYMAKVFSGERTFLSPLLSPVEKGIYLAAGTGPNKEQSWLAYTLSMLAFSLASFLFLYAILRLQAYLPLNPQGFANVPSDLAFNTAVSFVTNTNWQNYAGEATMSNFSQMVGLSVQNFLSGAVGIALAVAFTRAFARSQATTLGNFWVDMTRATLYVLLPLAIIVALVFVWTGVPQTLDGSVTATTLEGAQQVISLGPVASQEAIKQLGTNGGGFFNANAAHPFENPTAFANYLNIYAMLAVSAALVYCFGQMVGNRRQGWVLLSAMAFLLIAGVVTIYWAEASGNTIMTALGVDAAQGNMEGKEVRFGQAMTALYAAVTTGVSNGGVNGMLGSFTGLGGLVPMFLIQLGEILPGGVGSGLYGMLVFSLLSVFVAGLMVGRTPEFLGKKIEGREMKCAMLAVLILPVAILGFSAISAVLPAAVASIGTAGPHGLSEILYAYTSSAGNNGSAFGGLSGNTTWYNTTLGLAMLLGRFAYVIPVMAIAGSLAAKVRVPASNGTFPTDGPLFVGLLIGIIIILGGLQYFPALALGPIVEHFAMLAGQTF</sequence>
<dbReference type="EMBL" id="JAVRAF010000002">
    <property type="protein sequence ID" value="MDX8302711.1"/>
    <property type="molecule type" value="Genomic_DNA"/>
</dbReference>
<feature type="transmembrane region" description="Helical" evidence="9">
    <location>
        <begin position="285"/>
        <end position="305"/>
    </location>
</feature>
<evidence type="ECO:0000256" key="5">
    <source>
        <dbReference type="ARBA" id="ARBA00022958"/>
    </source>
</evidence>
<comment type="subunit">
    <text evidence="9">The system is composed of three essential subunits: KdpA, KdpB and KdpC.</text>
</comment>
<dbReference type="InterPro" id="IPR004623">
    <property type="entry name" value="KdpA"/>
</dbReference>
<reference evidence="10" key="1">
    <citation type="journal article" date="2023" name="Phytobiomes J">
        <title>Deciphering the key players within the bacterial microbiota associated with aerial crown gall tumors on rhododendron: Insights into the gallobiome.</title>
        <authorList>
            <person name="Kuzmanovic N."/>
            <person name="Nesme J."/>
            <person name="Wolf J."/>
            <person name="Neumann-Schaal M."/>
            <person name="Petersen J."/>
            <person name="Fernandez-Gnecco G."/>
            <person name="Sproeer C."/>
            <person name="Bunk B."/>
            <person name="Overmann J."/>
            <person name="Sorensen S.J."/>
            <person name="Idczak E."/>
            <person name="Smalla K."/>
        </authorList>
    </citation>
    <scope>NUCLEOTIDE SEQUENCE</scope>
    <source>
        <strain evidence="10">Rho-11.1</strain>
    </source>
</reference>
<keyword evidence="6 9" id="KW-1133">Transmembrane helix</keyword>
<evidence type="ECO:0000313" key="10">
    <source>
        <dbReference type="EMBL" id="MDX8302711.1"/>
    </source>
</evidence>
<dbReference type="NCBIfam" id="TIGR00680">
    <property type="entry name" value="kdpA"/>
    <property type="match status" value="1"/>
</dbReference>
<evidence type="ECO:0000256" key="2">
    <source>
        <dbReference type="ARBA" id="ARBA00022475"/>
    </source>
</evidence>
<feature type="transmembrane region" description="Helical" evidence="9">
    <location>
        <begin position="63"/>
        <end position="85"/>
    </location>
</feature>
<dbReference type="HAMAP" id="MF_00275">
    <property type="entry name" value="KdpA"/>
    <property type="match status" value="1"/>
</dbReference>
<comment type="caution">
    <text evidence="9">Lacks conserved residue(s) required for the propagation of feature annotation.</text>
</comment>
<evidence type="ECO:0000256" key="6">
    <source>
        <dbReference type="ARBA" id="ARBA00022989"/>
    </source>
</evidence>
<keyword evidence="8 9" id="KW-0472">Membrane</keyword>
<evidence type="ECO:0000256" key="4">
    <source>
        <dbReference type="ARBA" id="ARBA00022692"/>
    </source>
</evidence>
<feature type="transmembrane region" description="Helical" evidence="9">
    <location>
        <begin position="385"/>
        <end position="403"/>
    </location>
</feature>
<keyword evidence="3 9" id="KW-0633">Potassium transport</keyword>
<comment type="similarity">
    <text evidence="9">Belongs to the KdpA family.</text>
</comment>
<gene>
    <name evidence="9 10" type="primary">kdpA</name>
    <name evidence="10" type="ORF">RMR22_10655</name>
</gene>
<evidence type="ECO:0000256" key="8">
    <source>
        <dbReference type="ARBA" id="ARBA00023136"/>
    </source>
</evidence>
<evidence type="ECO:0000256" key="9">
    <source>
        <dbReference type="HAMAP-Rule" id="MF_00275"/>
    </source>
</evidence>
<comment type="caution">
    <text evidence="10">The sequence shown here is derived from an EMBL/GenBank/DDBJ whole genome shotgun (WGS) entry which is preliminary data.</text>
</comment>
<protein>
    <recommendedName>
        <fullName evidence="9">Potassium-transporting ATPase potassium-binding subunit</fullName>
    </recommendedName>
    <alternativeName>
        <fullName evidence="9">ATP phosphohydrolase [potassium-transporting] A chain</fullName>
    </alternativeName>
    <alternativeName>
        <fullName evidence="9">Potassium-binding and translocating subunit A</fullName>
    </alternativeName>
    <alternativeName>
        <fullName evidence="9">Potassium-translocating ATPase A chain</fullName>
    </alternativeName>
</protein>
<feature type="transmembrane region" description="Helical" evidence="9">
    <location>
        <begin position="254"/>
        <end position="273"/>
    </location>
</feature>
<evidence type="ECO:0000256" key="7">
    <source>
        <dbReference type="ARBA" id="ARBA00023065"/>
    </source>
</evidence>
<dbReference type="PIRSF" id="PIRSF001294">
    <property type="entry name" value="K_ATPaseA"/>
    <property type="match status" value="1"/>
</dbReference>
<dbReference type="Pfam" id="PF03814">
    <property type="entry name" value="KdpA"/>
    <property type="match status" value="1"/>
</dbReference>
<dbReference type="GO" id="GO:0030955">
    <property type="term" value="F:potassium ion binding"/>
    <property type="evidence" value="ECO:0007669"/>
    <property type="project" value="UniProtKB-UniRule"/>
</dbReference>
<dbReference type="PANTHER" id="PTHR30607:SF2">
    <property type="entry name" value="POTASSIUM-TRANSPORTING ATPASE POTASSIUM-BINDING SUBUNIT"/>
    <property type="match status" value="1"/>
</dbReference>
<feature type="transmembrane region" description="Helical" evidence="9">
    <location>
        <begin position="499"/>
        <end position="518"/>
    </location>
</feature>
<dbReference type="PANTHER" id="PTHR30607">
    <property type="entry name" value="POTASSIUM-TRANSPORTING ATPASE A CHAIN"/>
    <property type="match status" value="1"/>
</dbReference>
<keyword evidence="7 9" id="KW-0406">Ion transport</keyword>
<evidence type="ECO:0000256" key="1">
    <source>
        <dbReference type="ARBA" id="ARBA00022448"/>
    </source>
</evidence>
<feature type="transmembrane region" description="Helical" evidence="9">
    <location>
        <begin position="424"/>
        <end position="450"/>
    </location>
</feature>
<dbReference type="GO" id="GO:0008556">
    <property type="term" value="F:P-type potassium transmembrane transporter activity"/>
    <property type="evidence" value="ECO:0007669"/>
    <property type="project" value="InterPro"/>
</dbReference>
<dbReference type="RefSeq" id="WP_320202742.1">
    <property type="nucleotide sequence ID" value="NZ_CP192782.1"/>
</dbReference>
<keyword evidence="5 9" id="KW-0630">Potassium</keyword>
<evidence type="ECO:0000256" key="3">
    <source>
        <dbReference type="ARBA" id="ARBA00022538"/>
    </source>
</evidence>
<dbReference type="AlphaFoldDB" id="A0AAW9FHR8"/>
<name>A0AAW9FHR8_9HYPH</name>
<keyword evidence="2 9" id="KW-1003">Cell membrane</keyword>
<proteinExistence type="inferred from homology"/>
<organism evidence="10">
    <name type="scientific">Agrobacterium rosae</name>
    <dbReference type="NCBI Taxonomy" id="1972867"/>
    <lineage>
        <taxon>Bacteria</taxon>
        <taxon>Pseudomonadati</taxon>
        <taxon>Pseudomonadota</taxon>
        <taxon>Alphaproteobacteria</taxon>
        <taxon>Hyphomicrobiales</taxon>
        <taxon>Rhizobiaceae</taxon>
        <taxon>Rhizobium/Agrobacterium group</taxon>
        <taxon>Agrobacterium</taxon>
    </lineage>
</organism>